<dbReference type="PANTHER" id="PTHR12386">
    <property type="entry name" value="ATP SYNTHASE SUBUNIT"/>
    <property type="match status" value="1"/>
</dbReference>
<dbReference type="GeneID" id="25900974"/>
<comment type="similarity">
    <text evidence="2">Belongs to the ATPase g subunit family.</text>
</comment>
<evidence type="ECO:0000256" key="1">
    <source>
        <dbReference type="ARBA" id="ARBA00004325"/>
    </source>
</evidence>
<dbReference type="EMBL" id="KQ241610">
    <property type="protein sequence ID" value="KNC87433.1"/>
    <property type="molecule type" value="Genomic_DNA"/>
</dbReference>
<keyword evidence="9" id="KW-0066">ATP synthesis</keyword>
<dbReference type="GO" id="GO:0045259">
    <property type="term" value="C:proton-transporting ATP synthase complex"/>
    <property type="evidence" value="ECO:0007669"/>
    <property type="project" value="UniProtKB-KW"/>
</dbReference>
<dbReference type="STRING" id="667725.A0A0L0GGI1"/>
<reference evidence="10 11" key="1">
    <citation type="submission" date="2011-02" db="EMBL/GenBank/DDBJ databases">
        <title>The Genome Sequence of Sphaeroforma arctica JP610.</title>
        <authorList>
            <consortium name="The Broad Institute Genome Sequencing Platform"/>
            <person name="Russ C."/>
            <person name="Cuomo C."/>
            <person name="Young S.K."/>
            <person name="Zeng Q."/>
            <person name="Gargeya S."/>
            <person name="Alvarado L."/>
            <person name="Berlin A."/>
            <person name="Chapman S.B."/>
            <person name="Chen Z."/>
            <person name="Freedman E."/>
            <person name="Gellesch M."/>
            <person name="Goldberg J."/>
            <person name="Griggs A."/>
            <person name="Gujja S."/>
            <person name="Heilman E."/>
            <person name="Heiman D."/>
            <person name="Howarth C."/>
            <person name="Mehta T."/>
            <person name="Neiman D."/>
            <person name="Pearson M."/>
            <person name="Roberts A."/>
            <person name="Saif S."/>
            <person name="Shea T."/>
            <person name="Shenoy N."/>
            <person name="Sisk P."/>
            <person name="Stolte C."/>
            <person name="Sykes S."/>
            <person name="White J."/>
            <person name="Yandava C."/>
            <person name="Burger G."/>
            <person name="Gray M.W."/>
            <person name="Holland P.W.H."/>
            <person name="King N."/>
            <person name="Lang F.B.F."/>
            <person name="Roger A.J."/>
            <person name="Ruiz-Trillo I."/>
            <person name="Haas B."/>
            <person name="Nusbaum C."/>
            <person name="Birren B."/>
        </authorList>
    </citation>
    <scope>NUCLEOTIDE SEQUENCE [LARGE SCALE GENOMIC DNA]</scope>
    <source>
        <strain evidence="10 11">JP610</strain>
    </source>
</reference>
<evidence type="ECO:0000256" key="2">
    <source>
        <dbReference type="ARBA" id="ARBA00005699"/>
    </source>
</evidence>
<evidence type="ECO:0000256" key="5">
    <source>
        <dbReference type="ARBA" id="ARBA00022781"/>
    </source>
</evidence>
<keyword evidence="5" id="KW-0375">Hydrogen ion transport</keyword>
<evidence type="ECO:0008006" key="12">
    <source>
        <dbReference type="Google" id="ProtNLM"/>
    </source>
</evidence>
<protein>
    <recommendedName>
        <fullName evidence="12">ATP synthase subunit g, mitochondrial</fullName>
    </recommendedName>
</protein>
<proteinExistence type="inferred from homology"/>
<keyword evidence="7" id="KW-0496">Mitochondrion</keyword>
<evidence type="ECO:0000313" key="11">
    <source>
        <dbReference type="Proteomes" id="UP000054560"/>
    </source>
</evidence>
<dbReference type="AlphaFoldDB" id="A0A0L0GGI1"/>
<evidence type="ECO:0000256" key="9">
    <source>
        <dbReference type="ARBA" id="ARBA00023310"/>
    </source>
</evidence>
<keyword evidence="6" id="KW-0406">Ion transport</keyword>
<evidence type="ECO:0000256" key="8">
    <source>
        <dbReference type="ARBA" id="ARBA00023136"/>
    </source>
</evidence>
<organism evidence="10 11">
    <name type="scientific">Sphaeroforma arctica JP610</name>
    <dbReference type="NCBI Taxonomy" id="667725"/>
    <lineage>
        <taxon>Eukaryota</taxon>
        <taxon>Ichthyosporea</taxon>
        <taxon>Ichthyophonida</taxon>
        <taxon>Sphaeroforma</taxon>
    </lineage>
</organism>
<dbReference type="OrthoDB" id="437at2759"/>
<dbReference type="eggNOG" id="KOG4103">
    <property type="taxonomic scope" value="Eukaryota"/>
</dbReference>
<dbReference type="Pfam" id="PF04718">
    <property type="entry name" value="ATP-synt_G"/>
    <property type="match status" value="1"/>
</dbReference>
<accession>A0A0L0GGI1</accession>
<evidence type="ECO:0000313" key="10">
    <source>
        <dbReference type="EMBL" id="KNC87433.1"/>
    </source>
</evidence>
<sequence length="103" mass="10994">MAQAAQKAAQQAAQLVTKNSAPITSRVARAWPAIKTELGPPAMDTWPQAKTAGLKLIESAKNKDYLNCTVKTALTNTMLVAEIGCWFFVGEIIGRGSLIGYSV</sequence>
<dbReference type="GO" id="GO:0015986">
    <property type="term" value="P:proton motive force-driven ATP synthesis"/>
    <property type="evidence" value="ECO:0007669"/>
    <property type="project" value="InterPro"/>
</dbReference>
<comment type="subcellular location">
    <subcellularLocation>
        <location evidence="1">Mitochondrion membrane</location>
    </subcellularLocation>
</comment>
<evidence type="ECO:0000256" key="3">
    <source>
        <dbReference type="ARBA" id="ARBA00022448"/>
    </source>
</evidence>
<dbReference type="GO" id="GO:0015078">
    <property type="term" value="F:proton transmembrane transporter activity"/>
    <property type="evidence" value="ECO:0007669"/>
    <property type="project" value="InterPro"/>
</dbReference>
<evidence type="ECO:0000256" key="6">
    <source>
        <dbReference type="ARBA" id="ARBA00023065"/>
    </source>
</evidence>
<keyword evidence="11" id="KW-1185">Reference proteome</keyword>
<keyword evidence="3" id="KW-0813">Transport</keyword>
<keyword evidence="8" id="KW-0472">Membrane</keyword>
<evidence type="ECO:0000256" key="7">
    <source>
        <dbReference type="ARBA" id="ARBA00023128"/>
    </source>
</evidence>
<dbReference type="InterPro" id="IPR006808">
    <property type="entry name" value="ATP_synth_F0_gsu_mt"/>
</dbReference>
<dbReference type="RefSeq" id="XP_014161335.1">
    <property type="nucleotide sequence ID" value="XM_014305860.1"/>
</dbReference>
<gene>
    <name evidence="10" type="ORF">SARC_00470</name>
</gene>
<evidence type="ECO:0000256" key="4">
    <source>
        <dbReference type="ARBA" id="ARBA00022547"/>
    </source>
</evidence>
<dbReference type="Proteomes" id="UP000054560">
    <property type="component" value="Unassembled WGS sequence"/>
</dbReference>
<name>A0A0L0GGI1_9EUKA</name>
<dbReference type="GO" id="GO:0031966">
    <property type="term" value="C:mitochondrial membrane"/>
    <property type="evidence" value="ECO:0007669"/>
    <property type="project" value="UniProtKB-SubCell"/>
</dbReference>
<keyword evidence="4" id="KW-0138">CF(0)</keyword>